<dbReference type="Pfam" id="PF06839">
    <property type="entry name" value="Zn_ribbon_GRF"/>
    <property type="match status" value="1"/>
</dbReference>
<comment type="caution">
    <text evidence="6">The sequence shown here is derived from an EMBL/GenBank/DDBJ whole genome shotgun (WGS) entry which is preliminary data.</text>
</comment>
<organism evidence="6 7">
    <name type="scientific">Artemisia annua</name>
    <name type="common">Sweet wormwood</name>
    <dbReference type="NCBI Taxonomy" id="35608"/>
    <lineage>
        <taxon>Eukaryota</taxon>
        <taxon>Viridiplantae</taxon>
        <taxon>Streptophyta</taxon>
        <taxon>Embryophyta</taxon>
        <taxon>Tracheophyta</taxon>
        <taxon>Spermatophyta</taxon>
        <taxon>Magnoliopsida</taxon>
        <taxon>eudicotyledons</taxon>
        <taxon>Gunneridae</taxon>
        <taxon>Pentapetalae</taxon>
        <taxon>asterids</taxon>
        <taxon>campanulids</taxon>
        <taxon>Asterales</taxon>
        <taxon>Asteraceae</taxon>
        <taxon>Asteroideae</taxon>
        <taxon>Anthemideae</taxon>
        <taxon>Artemisiinae</taxon>
        <taxon>Artemisia</taxon>
    </lineage>
</organism>
<accession>A0A2U1L6Y5</accession>
<dbReference type="OrthoDB" id="5418639at2759"/>
<gene>
    <name evidence="6" type="ORF">CTI12_AA519050</name>
</gene>
<evidence type="ECO:0000256" key="3">
    <source>
        <dbReference type="ARBA" id="ARBA00022833"/>
    </source>
</evidence>
<evidence type="ECO:0000256" key="1">
    <source>
        <dbReference type="ARBA" id="ARBA00022723"/>
    </source>
</evidence>
<dbReference type="PANTHER" id="PTHR33248">
    <property type="entry name" value="ZINC ION-BINDING PROTEIN"/>
    <property type="match status" value="1"/>
</dbReference>
<evidence type="ECO:0000256" key="4">
    <source>
        <dbReference type="PROSITE-ProRule" id="PRU01343"/>
    </source>
</evidence>
<dbReference type="GO" id="GO:0008270">
    <property type="term" value="F:zinc ion binding"/>
    <property type="evidence" value="ECO:0007669"/>
    <property type="project" value="UniProtKB-KW"/>
</dbReference>
<feature type="domain" description="GRF-type" evidence="5">
    <location>
        <begin position="4"/>
        <end position="47"/>
    </location>
</feature>
<keyword evidence="2 4" id="KW-0863">Zinc-finger</keyword>
<reference evidence="6 7" key="1">
    <citation type="journal article" date="2018" name="Mol. Plant">
        <title>The genome of Artemisia annua provides insight into the evolution of Asteraceae family and artemisinin biosynthesis.</title>
        <authorList>
            <person name="Shen Q."/>
            <person name="Zhang L."/>
            <person name="Liao Z."/>
            <person name="Wang S."/>
            <person name="Yan T."/>
            <person name="Shi P."/>
            <person name="Liu M."/>
            <person name="Fu X."/>
            <person name="Pan Q."/>
            <person name="Wang Y."/>
            <person name="Lv Z."/>
            <person name="Lu X."/>
            <person name="Zhang F."/>
            <person name="Jiang W."/>
            <person name="Ma Y."/>
            <person name="Chen M."/>
            <person name="Hao X."/>
            <person name="Li L."/>
            <person name="Tang Y."/>
            <person name="Lv G."/>
            <person name="Zhou Y."/>
            <person name="Sun X."/>
            <person name="Brodelius P.E."/>
            <person name="Rose J.K.C."/>
            <person name="Tang K."/>
        </authorList>
    </citation>
    <scope>NUCLEOTIDE SEQUENCE [LARGE SCALE GENOMIC DNA]</scope>
    <source>
        <strain evidence="7">cv. Huhao1</strain>
        <tissue evidence="6">Leaf</tissue>
    </source>
</reference>
<evidence type="ECO:0000313" key="6">
    <source>
        <dbReference type="EMBL" id="PWA44743.1"/>
    </source>
</evidence>
<keyword evidence="1" id="KW-0479">Metal-binding</keyword>
<evidence type="ECO:0000259" key="5">
    <source>
        <dbReference type="PROSITE" id="PS51999"/>
    </source>
</evidence>
<protein>
    <submittedName>
        <fullName evidence="6">Zinc finger, GRF-type</fullName>
    </submittedName>
</protein>
<evidence type="ECO:0000256" key="2">
    <source>
        <dbReference type="ARBA" id="ARBA00022771"/>
    </source>
</evidence>
<proteinExistence type="predicted"/>
<name>A0A2U1L6Y5_ARTAN</name>
<dbReference type="AlphaFoldDB" id="A0A2U1L6Y5"/>
<dbReference type="Proteomes" id="UP000245207">
    <property type="component" value="Unassembled WGS sequence"/>
</dbReference>
<dbReference type="InterPro" id="IPR010666">
    <property type="entry name" value="Znf_GRF"/>
</dbReference>
<dbReference type="EMBL" id="PKPP01011115">
    <property type="protein sequence ID" value="PWA44743.1"/>
    <property type="molecule type" value="Genomic_DNA"/>
</dbReference>
<evidence type="ECO:0000313" key="7">
    <source>
        <dbReference type="Proteomes" id="UP000245207"/>
    </source>
</evidence>
<sequence>MMLCRCGNVAIIKTSWTDRNPGRRFFWCPNVMIWGSDCGTFGWIDPPMCQRAIEIIPGLLRARNALEENIKEYVQMFREQREITKLPLMLK</sequence>
<keyword evidence="3" id="KW-0862">Zinc</keyword>
<dbReference type="PROSITE" id="PS51999">
    <property type="entry name" value="ZF_GRF"/>
    <property type="match status" value="1"/>
</dbReference>
<keyword evidence="7" id="KW-1185">Reference proteome</keyword>